<protein>
    <submittedName>
        <fullName evidence="2">Uncharacterized protein</fullName>
    </submittedName>
</protein>
<organism evidence="2 3">
    <name type="scientific">Labeo rohita</name>
    <name type="common">Indian major carp</name>
    <name type="synonym">Cyprinus rohita</name>
    <dbReference type="NCBI Taxonomy" id="84645"/>
    <lineage>
        <taxon>Eukaryota</taxon>
        <taxon>Metazoa</taxon>
        <taxon>Chordata</taxon>
        <taxon>Craniata</taxon>
        <taxon>Vertebrata</taxon>
        <taxon>Euteleostomi</taxon>
        <taxon>Actinopterygii</taxon>
        <taxon>Neopterygii</taxon>
        <taxon>Teleostei</taxon>
        <taxon>Ostariophysi</taxon>
        <taxon>Cypriniformes</taxon>
        <taxon>Cyprinidae</taxon>
        <taxon>Labeoninae</taxon>
        <taxon>Labeonini</taxon>
        <taxon>Labeo</taxon>
    </lineage>
</organism>
<sequence length="210" mass="23488">MEFGPSGKEGERQTRLGGLSRQLLGDQDSRRCTRRGRDMEFGLLGREGGRRTRLGGLSRQLMGDRDSGVAPGGEETWSLAHQARREKGKPAWEGSRSNCWEIKTPALHQAGKRHGVWLPGPGRRKANPPGRALAATDGRSRLRRCTRRGRDMEFWPTGKRGRKENPPGRALITTKGSTRLQALHQSGGRDVGRLLYLACRPMRVWWASLM</sequence>
<gene>
    <name evidence="2" type="ORF">ROHU_024941</name>
</gene>
<feature type="region of interest" description="Disordered" evidence="1">
    <location>
        <begin position="1"/>
        <end position="32"/>
    </location>
</feature>
<dbReference type="Proteomes" id="UP000290572">
    <property type="component" value="Unassembled WGS sequence"/>
</dbReference>
<evidence type="ECO:0000313" key="3">
    <source>
        <dbReference type="Proteomes" id="UP000290572"/>
    </source>
</evidence>
<dbReference type="AlphaFoldDB" id="A0A498MH04"/>
<evidence type="ECO:0000313" key="2">
    <source>
        <dbReference type="EMBL" id="RXN20391.1"/>
    </source>
</evidence>
<proteinExistence type="predicted"/>
<keyword evidence="3" id="KW-1185">Reference proteome</keyword>
<evidence type="ECO:0000256" key="1">
    <source>
        <dbReference type="SAM" id="MobiDB-lite"/>
    </source>
</evidence>
<comment type="caution">
    <text evidence="2">The sequence shown here is derived from an EMBL/GenBank/DDBJ whole genome shotgun (WGS) entry which is preliminary data.</text>
</comment>
<dbReference type="EMBL" id="QBIY01012644">
    <property type="protein sequence ID" value="RXN20391.1"/>
    <property type="molecule type" value="Genomic_DNA"/>
</dbReference>
<name>A0A498MH04_LABRO</name>
<reference evidence="2 3" key="1">
    <citation type="submission" date="2018-03" db="EMBL/GenBank/DDBJ databases">
        <title>Draft genome sequence of Rohu Carp (Labeo rohita).</title>
        <authorList>
            <person name="Das P."/>
            <person name="Kushwaha B."/>
            <person name="Joshi C.G."/>
            <person name="Kumar D."/>
            <person name="Nagpure N.S."/>
            <person name="Sahoo L."/>
            <person name="Das S.P."/>
            <person name="Bit A."/>
            <person name="Patnaik S."/>
            <person name="Meher P.K."/>
            <person name="Jayasankar P."/>
            <person name="Koringa P.G."/>
            <person name="Patel N.V."/>
            <person name="Hinsu A.T."/>
            <person name="Kumar R."/>
            <person name="Pandey M."/>
            <person name="Agarwal S."/>
            <person name="Srivastava S."/>
            <person name="Singh M."/>
            <person name="Iquebal M.A."/>
            <person name="Jaiswal S."/>
            <person name="Angadi U.B."/>
            <person name="Kumar N."/>
            <person name="Raza M."/>
            <person name="Shah T.M."/>
            <person name="Rai A."/>
            <person name="Jena J.K."/>
        </authorList>
    </citation>
    <scope>NUCLEOTIDE SEQUENCE [LARGE SCALE GENOMIC DNA]</scope>
    <source>
        <strain evidence="2">DASCIFA01</strain>
        <tissue evidence="2">Testis</tissue>
    </source>
</reference>
<accession>A0A498MH04</accession>